<keyword evidence="2" id="KW-0472">Membrane</keyword>
<dbReference type="InterPro" id="IPR011933">
    <property type="entry name" value="Double_TM_dom"/>
</dbReference>
<dbReference type="EMBL" id="CP095061">
    <property type="protein sequence ID" value="UOQ66950.1"/>
    <property type="molecule type" value="Genomic_DNA"/>
</dbReference>
<feature type="region of interest" description="Disordered" evidence="1">
    <location>
        <begin position="367"/>
        <end position="392"/>
    </location>
</feature>
<feature type="transmembrane region" description="Helical" evidence="2">
    <location>
        <begin position="63"/>
        <end position="85"/>
    </location>
</feature>
<name>A0ABY4G856_9BACT</name>
<gene>
    <name evidence="4" type="ORF">MUN86_03285</name>
</gene>
<dbReference type="InterPro" id="IPR024163">
    <property type="entry name" value="Aerotolerance_reg_N"/>
</dbReference>
<dbReference type="NCBIfam" id="TIGR02226">
    <property type="entry name" value="two_anch"/>
    <property type="match status" value="1"/>
</dbReference>
<feature type="domain" description="Aerotolerance regulator N-terminal" evidence="3">
    <location>
        <begin position="14"/>
        <end position="83"/>
    </location>
</feature>
<evidence type="ECO:0000256" key="2">
    <source>
        <dbReference type="SAM" id="Phobius"/>
    </source>
</evidence>
<dbReference type="PANTHER" id="PTHR37464:SF1">
    <property type="entry name" value="BLL2463 PROTEIN"/>
    <property type="match status" value="1"/>
</dbReference>
<dbReference type="Proteomes" id="UP000830401">
    <property type="component" value="Chromosome"/>
</dbReference>
<keyword evidence="2" id="KW-0812">Transmembrane</keyword>
<keyword evidence="2" id="KW-1133">Transmembrane helix</keyword>
<reference evidence="4" key="1">
    <citation type="submission" date="2022-04" db="EMBL/GenBank/DDBJ databases">
        <title>Hymenobacter sp. isolated from the air.</title>
        <authorList>
            <person name="Won M."/>
            <person name="Lee C.-M."/>
            <person name="Woen H.-Y."/>
            <person name="Kwon S.-W."/>
        </authorList>
    </citation>
    <scope>NUCLEOTIDE SEQUENCE</scope>
    <source>
        <strain evidence="4">5420S-77</strain>
    </source>
</reference>
<sequence length="392" mass="42175">MASFTSYSLHDAMAGLLALLALAVPLAIHLWNHRPGRTVQVGSVRWLAAAANRRLRNLRLEQVWLLLLRAAVVVLLALAVAQPVWLRSLPQQPVRGHVLLSPEVLRPEVLPALRPGIDSLRQRGFALRLFAPGFRAISPQAWTSPDSLVKLSAAPGATALAAGAPSLSGSATLPDDYWARAQQVTDSFPDQPLRVVSGATRKHFTGPRPVLPARLTWQTVPLPDSAVWLAEAAVAKPGMLRLVVGRSTEDATTFRVVQQPVPRAAAPLRVSGLPELHYQPAQADHSATIEQPNRPPVPVAANPLRVVLYTDAAHTESARYVRAALEAAALGLAQRLEITPGSPTAAFAEATAPDWLFWLSDKPAPASWQTQVERGPSSGKKLPALARRLKPS</sequence>
<proteinExistence type="predicted"/>
<protein>
    <submittedName>
        <fullName evidence="4">BatA domain-containing protein</fullName>
    </submittedName>
</protein>
<evidence type="ECO:0000313" key="5">
    <source>
        <dbReference type="Proteomes" id="UP000830401"/>
    </source>
</evidence>
<evidence type="ECO:0000259" key="3">
    <source>
        <dbReference type="Pfam" id="PF07584"/>
    </source>
</evidence>
<keyword evidence="5" id="KW-1185">Reference proteome</keyword>
<feature type="transmembrane region" description="Helical" evidence="2">
    <location>
        <begin position="12"/>
        <end position="31"/>
    </location>
</feature>
<evidence type="ECO:0000256" key="1">
    <source>
        <dbReference type="SAM" id="MobiDB-lite"/>
    </source>
</evidence>
<evidence type="ECO:0000313" key="4">
    <source>
        <dbReference type="EMBL" id="UOQ66950.1"/>
    </source>
</evidence>
<dbReference type="PANTHER" id="PTHR37464">
    <property type="entry name" value="BLL2463 PROTEIN"/>
    <property type="match status" value="1"/>
</dbReference>
<organism evidence="4 5">
    <name type="scientific">Hymenobacter volaticus</name>
    <dbReference type="NCBI Taxonomy" id="2932254"/>
    <lineage>
        <taxon>Bacteria</taxon>
        <taxon>Pseudomonadati</taxon>
        <taxon>Bacteroidota</taxon>
        <taxon>Cytophagia</taxon>
        <taxon>Cytophagales</taxon>
        <taxon>Hymenobacteraceae</taxon>
        <taxon>Hymenobacter</taxon>
    </lineage>
</organism>
<dbReference type="RefSeq" id="WP_245121694.1">
    <property type="nucleotide sequence ID" value="NZ_CP095061.1"/>
</dbReference>
<dbReference type="Pfam" id="PF07584">
    <property type="entry name" value="BatA"/>
    <property type="match status" value="1"/>
</dbReference>
<accession>A0ABY4G856</accession>